<keyword evidence="3" id="KW-0479">Metal-binding</keyword>
<evidence type="ECO:0000256" key="3">
    <source>
        <dbReference type="ARBA" id="ARBA00022723"/>
    </source>
</evidence>
<organism evidence="5 6">
    <name type="scientific">Vigna angularis var. angularis</name>
    <dbReference type="NCBI Taxonomy" id="157739"/>
    <lineage>
        <taxon>Eukaryota</taxon>
        <taxon>Viridiplantae</taxon>
        <taxon>Streptophyta</taxon>
        <taxon>Embryophyta</taxon>
        <taxon>Tracheophyta</taxon>
        <taxon>Spermatophyta</taxon>
        <taxon>Magnoliopsida</taxon>
        <taxon>eudicotyledons</taxon>
        <taxon>Gunneridae</taxon>
        <taxon>Pentapetalae</taxon>
        <taxon>rosids</taxon>
        <taxon>fabids</taxon>
        <taxon>Fabales</taxon>
        <taxon>Fabaceae</taxon>
        <taxon>Papilionoideae</taxon>
        <taxon>50 kb inversion clade</taxon>
        <taxon>NPAAA clade</taxon>
        <taxon>indigoferoid/millettioid clade</taxon>
        <taxon>Phaseoleae</taxon>
        <taxon>Vigna</taxon>
    </lineage>
</organism>
<dbReference type="PANTHER" id="PTHR12549:SF11">
    <property type="entry name" value="LYSINE-SPECIFIC DEMETHYLASE JMJ25"/>
    <property type="match status" value="1"/>
</dbReference>
<evidence type="ECO:0000313" key="5">
    <source>
        <dbReference type="EMBL" id="BAT97435.1"/>
    </source>
</evidence>
<dbReference type="GO" id="GO:0003712">
    <property type="term" value="F:transcription coregulator activity"/>
    <property type="evidence" value="ECO:0007669"/>
    <property type="project" value="TreeGrafter"/>
</dbReference>
<protein>
    <recommendedName>
        <fullName evidence="7">RING-type domain-containing protein</fullName>
    </recommendedName>
</protein>
<keyword evidence="6" id="KW-1185">Reference proteome</keyword>
<accession>A0A0S3SXD0</accession>
<sequence>KGRVVRCTNCKSKRFCIPCIQNCVFCVFRYPHLKEDCIAEACPVCRGNCNCKACLRSNVLIKVRSSPFKCLHLF</sequence>
<evidence type="ECO:0000256" key="1">
    <source>
        <dbReference type="ARBA" id="ARBA00004123"/>
    </source>
</evidence>
<reference evidence="5 6" key="1">
    <citation type="journal article" date="2015" name="Sci. Rep.">
        <title>The power of single molecule real-time sequencing technology in the de novo assembly of a eukaryotic genome.</title>
        <authorList>
            <person name="Sakai H."/>
            <person name="Naito K."/>
            <person name="Ogiso-Tanaka E."/>
            <person name="Takahashi Y."/>
            <person name="Iseki K."/>
            <person name="Muto C."/>
            <person name="Satou K."/>
            <person name="Teruya K."/>
            <person name="Shiroma A."/>
            <person name="Shimoji M."/>
            <person name="Hirano T."/>
            <person name="Itoh T."/>
            <person name="Kaga A."/>
            <person name="Tomooka N."/>
        </authorList>
    </citation>
    <scope>NUCLEOTIDE SEQUENCE [LARGE SCALE GENOMIC DNA]</scope>
    <source>
        <strain evidence="6">cv. Shumari</strain>
    </source>
</reference>
<keyword evidence="4" id="KW-0539">Nucleus</keyword>
<evidence type="ECO:0000256" key="2">
    <source>
        <dbReference type="ARBA" id="ARBA00006801"/>
    </source>
</evidence>
<name>A0A0S3SXD0_PHAAN</name>
<dbReference type="PANTHER" id="PTHR12549">
    <property type="entry name" value="JMJC DOMAIN-CONTAINING HISTONE DEMETHYLATION PROTEIN"/>
    <property type="match status" value="1"/>
</dbReference>
<dbReference type="EMBL" id="AP015042">
    <property type="protein sequence ID" value="BAT97435.1"/>
    <property type="molecule type" value="Genomic_DNA"/>
</dbReference>
<dbReference type="AlphaFoldDB" id="A0A0S3SXD0"/>
<dbReference type="GO" id="GO:0000118">
    <property type="term" value="C:histone deacetylase complex"/>
    <property type="evidence" value="ECO:0007669"/>
    <property type="project" value="TreeGrafter"/>
</dbReference>
<comment type="subcellular location">
    <subcellularLocation>
        <location evidence="1">Nucleus</location>
    </subcellularLocation>
</comment>
<dbReference type="Proteomes" id="UP000291084">
    <property type="component" value="Chromosome 9"/>
</dbReference>
<gene>
    <name evidence="5" type="primary">Vigan.09G088000</name>
    <name evidence="5" type="ORF">VIGAN_09088000</name>
</gene>
<comment type="similarity">
    <text evidence="2">Belongs to the JARID1 histone demethylase family.</text>
</comment>
<evidence type="ECO:0000313" key="6">
    <source>
        <dbReference type="Proteomes" id="UP000291084"/>
    </source>
</evidence>
<dbReference type="GO" id="GO:0006357">
    <property type="term" value="P:regulation of transcription by RNA polymerase II"/>
    <property type="evidence" value="ECO:0007669"/>
    <property type="project" value="TreeGrafter"/>
</dbReference>
<dbReference type="GO" id="GO:0032454">
    <property type="term" value="F:histone H3K9 demethylase activity"/>
    <property type="evidence" value="ECO:0007669"/>
    <property type="project" value="InterPro"/>
</dbReference>
<dbReference type="InterPro" id="IPR045109">
    <property type="entry name" value="LSDs-like"/>
</dbReference>
<dbReference type="GO" id="GO:0000785">
    <property type="term" value="C:chromatin"/>
    <property type="evidence" value="ECO:0007669"/>
    <property type="project" value="TreeGrafter"/>
</dbReference>
<dbReference type="GO" id="GO:0046872">
    <property type="term" value="F:metal ion binding"/>
    <property type="evidence" value="ECO:0007669"/>
    <property type="project" value="UniProtKB-KW"/>
</dbReference>
<proteinExistence type="inferred from homology"/>
<evidence type="ECO:0000256" key="4">
    <source>
        <dbReference type="ARBA" id="ARBA00023242"/>
    </source>
</evidence>
<evidence type="ECO:0008006" key="7">
    <source>
        <dbReference type="Google" id="ProtNLM"/>
    </source>
</evidence>
<dbReference type="OrthoDB" id="1435789at2759"/>
<dbReference type="GO" id="GO:0031490">
    <property type="term" value="F:chromatin DNA binding"/>
    <property type="evidence" value="ECO:0007669"/>
    <property type="project" value="TreeGrafter"/>
</dbReference>
<feature type="non-terminal residue" evidence="5">
    <location>
        <position position="1"/>
    </location>
</feature>